<evidence type="ECO:0000256" key="3">
    <source>
        <dbReference type="ARBA" id="ARBA00023004"/>
    </source>
</evidence>
<dbReference type="PROSITE" id="PS51007">
    <property type="entry name" value="CYTC"/>
    <property type="match status" value="1"/>
</dbReference>
<keyword evidence="2 4" id="KW-0479">Metal-binding</keyword>
<dbReference type="EMBL" id="FWZT01000006">
    <property type="protein sequence ID" value="SMF16493.1"/>
    <property type="molecule type" value="Genomic_DNA"/>
</dbReference>
<dbReference type="GO" id="GO:0009055">
    <property type="term" value="F:electron transfer activity"/>
    <property type="evidence" value="ECO:0007669"/>
    <property type="project" value="InterPro"/>
</dbReference>
<keyword evidence="3 4" id="KW-0408">Iron</keyword>
<dbReference type="Proteomes" id="UP000192907">
    <property type="component" value="Unassembled WGS sequence"/>
</dbReference>
<dbReference type="SUPFAM" id="SSF46626">
    <property type="entry name" value="Cytochrome c"/>
    <property type="match status" value="1"/>
</dbReference>
<accession>A0A1Y6BRP5</accession>
<evidence type="ECO:0000256" key="1">
    <source>
        <dbReference type="ARBA" id="ARBA00022617"/>
    </source>
</evidence>
<dbReference type="Pfam" id="PF13442">
    <property type="entry name" value="Cytochrome_CBB3"/>
    <property type="match status" value="1"/>
</dbReference>
<dbReference type="RefSeq" id="WP_132318068.1">
    <property type="nucleotide sequence ID" value="NZ_FWZT01000006.1"/>
</dbReference>
<evidence type="ECO:0000256" key="2">
    <source>
        <dbReference type="ARBA" id="ARBA00022723"/>
    </source>
</evidence>
<keyword evidence="1 4" id="KW-0349">Heme</keyword>
<gene>
    <name evidence="6" type="ORF">SAMN06296036_10641</name>
</gene>
<sequence>MKKTLLVMCFLLPTACGLKPRSNDAATVKIQQLQQLDYDKIQFTAVKGGETNPVINRLINGKANSISESLAVGTYTFDLIYLKGADEIAATKFCSEDDQKTRTHNLQAGSNEVRVVVCTTAGEPISADVTIEPVLKDPNDENPSEPAQGAQLYSSQCAGCHGADGNGGAVAGPVKGEQCRVCDTKDNLIQKIEATMPIQDPSSCDQECAESIADFLWGQS</sequence>
<evidence type="ECO:0000313" key="7">
    <source>
        <dbReference type="Proteomes" id="UP000192907"/>
    </source>
</evidence>
<dbReference type="GO" id="GO:0020037">
    <property type="term" value="F:heme binding"/>
    <property type="evidence" value="ECO:0007669"/>
    <property type="project" value="InterPro"/>
</dbReference>
<dbReference type="STRING" id="1513793.SAMN06296036_10641"/>
<proteinExistence type="predicted"/>
<reference evidence="7" key="1">
    <citation type="submission" date="2017-04" db="EMBL/GenBank/DDBJ databases">
        <authorList>
            <person name="Varghese N."/>
            <person name="Submissions S."/>
        </authorList>
    </citation>
    <scope>NUCLEOTIDE SEQUENCE [LARGE SCALE GENOMIC DNA]</scope>
    <source>
        <strain evidence="7">RKEM611</strain>
    </source>
</reference>
<evidence type="ECO:0000256" key="4">
    <source>
        <dbReference type="PROSITE-ProRule" id="PRU00433"/>
    </source>
</evidence>
<evidence type="ECO:0000313" key="6">
    <source>
        <dbReference type="EMBL" id="SMF16493.1"/>
    </source>
</evidence>
<organism evidence="6 7">
    <name type="scientific">Pseudobacteriovorax antillogorgiicola</name>
    <dbReference type="NCBI Taxonomy" id="1513793"/>
    <lineage>
        <taxon>Bacteria</taxon>
        <taxon>Pseudomonadati</taxon>
        <taxon>Bdellovibrionota</taxon>
        <taxon>Oligoflexia</taxon>
        <taxon>Oligoflexales</taxon>
        <taxon>Pseudobacteriovoracaceae</taxon>
        <taxon>Pseudobacteriovorax</taxon>
    </lineage>
</organism>
<dbReference type="InterPro" id="IPR036909">
    <property type="entry name" value="Cyt_c-like_dom_sf"/>
</dbReference>
<name>A0A1Y6BRP5_9BACT</name>
<evidence type="ECO:0000259" key="5">
    <source>
        <dbReference type="PROSITE" id="PS51007"/>
    </source>
</evidence>
<feature type="domain" description="Cytochrome c" evidence="5">
    <location>
        <begin position="144"/>
        <end position="220"/>
    </location>
</feature>
<dbReference type="OrthoDB" id="9811281at2"/>
<dbReference type="AlphaFoldDB" id="A0A1Y6BRP5"/>
<dbReference type="InterPro" id="IPR009056">
    <property type="entry name" value="Cyt_c-like_dom"/>
</dbReference>
<dbReference type="Gene3D" id="1.10.760.10">
    <property type="entry name" value="Cytochrome c-like domain"/>
    <property type="match status" value="1"/>
</dbReference>
<dbReference type="GO" id="GO:0046872">
    <property type="term" value="F:metal ion binding"/>
    <property type="evidence" value="ECO:0007669"/>
    <property type="project" value="UniProtKB-KW"/>
</dbReference>
<keyword evidence="7" id="KW-1185">Reference proteome</keyword>
<protein>
    <submittedName>
        <fullName evidence="6">Cytochrome C oxidase, cbb3-type, subunit III</fullName>
    </submittedName>
</protein>